<organism evidence="1">
    <name type="scientific">marine metagenome</name>
    <dbReference type="NCBI Taxonomy" id="408172"/>
    <lineage>
        <taxon>unclassified sequences</taxon>
        <taxon>metagenomes</taxon>
        <taxon>ecological metagenomes</taxon>
    </lineage>
</organism>
<proteinExistence type="predicted"/>
<dbReference type="AlphaFoldDB" id="A0A382WZN9"/>
<name>A0A382WZN9_9ZZZZ</name>
<evidence type="ECO:0000313" key="1">
    <source>
        <dbReference type="EMBL" id="SVD64094.1"/>
    </source>
</evidence>
<reference evidence="1" key="1">
    <citation type="submission" date="2018-05" db="EMBL/GenBank/DDBJ databases">
        <authorList>
            <person name="Lanie J.A."/>
            <person name="Ng W.-L."/>
            <person name="Kazmierczak K.M."/>
            <person name="Andrzejewski T.M."/>
            <person name="Davidsen T.M."/>
            <person name="Wayne K.J."/>
            <person name="Tettelin H."/>
            <person name="Glass J.I."/>
            <person name="Rusch D."/>
            <person name="Podicherti R."/>
            <person name="Tsui H.-C.T."/>
            <person name="Winkler M.E."/>
        </authorList>
    </citation>
    <scope>NUCLEOTIDE SEQUENCE</scope>
</reference>
<feature type="non-terminal residue" evidence="1">
    <location>
        <position position="36"/>
    </location>
</feature>
<dbReference type="EMBL" id="UINC01163664">
    <property type="protein sequence ID" value="SVD64094.1"/>
    <property type="molecule type" value="Genomic_DNA"/>
</dbReference>
<accession>A0A382WZN9</accession>
<gene>
    <name evidence="1" type="ORF">METZ01_LOCUS416948</name>
</gene>
<protein>
    <submittedName>
        <fullName evidence="1">Uncharacterized protein</fullName>
    </submittedName>
</protein>
<sequence>MTINIEPIHLERPNFAGLLSGVSVANGISKEDATEI</sequence>